<evidence type="ECO:0000256" key="1">
    <source>
        <dbReference type="ARBA" id="ARBA00004196"/>
    </source>
</evidence>
<dbReference type="Pfam" id="PF00496">
    <property type="entry name" value="SBP_bac_5"/>
    <property type="match status" value="1"/>
</dbReference>
<dbReference type="RefSeq" id="WP_029680158.1">
    <property type="nucleotide sequence ID" value="NZ_JAERWE010000012.1"/>
</dbReference>
<comment type="caution">
    <text evidence="7">The sequence shown here is derived from an EMBL/GenBank/DDBJ whole genome shotgun (WGS) entry which is preliminary data.</text>
</comment>
<keyword evidence="3" id="KW-0813">Transport</keyword>
<dbReference type="Gene3D" id="3.40.190.10">
    <property type="entry name" value="Periplasmic binding protein-like II"/>
    <property type="match status" value="1"/>
</dbReference>
<keyword evidence="5" id="KW-0812">Transmembrane</keyword>
<organism evidence="7 8">
    <name type="scientific">Bifidobacterium longum subsp. suis</name>
    <dbReference type="NCBI Taxonomy" id="1695"/>
    <lineage>
        <taxon>Bacteria</taxon>
        <taxon>Bacillati</taxon>
        <taxon>Actinomycetota</taxon>
        <taxon>Actinomycetes</taxon>
        <taxon>Bifidobacteriales</taxon>
        <taxon>Bifidobacteriaceae</taxon>
        <taxon>Bifidobacterium</taxon>
    </lineage>
</organism>
<proteinExistence type="inferred from homology"/>
<feature type="transmembrane region" description="Helical" evidence="5">
    <location>
        <begin position="12"/>
        <end position="34"/>
    </location>
</feature>
<gene>
    <name evidence="7" type="ORF">BLSS_0687</name>
</gene>
<dbReference type="GO" id="GO:0043190">
    <property type="term" value="C:ATP-binding cassette (ABC) transporter complex"/>
    <property type="evidence" value="ECO:0007669"/>
    <property type="project" value="InterPro"/>
</dbReference>
<keyword evidence="5" id="KW-1133">Transmembrane helix</keyword>
<dbReference type="InterPro" id="IPR000914">
    <property type="entry name" value="SBP_5_dom"/>
</dbReference>
<dbReference type="InterPro" id="IPR030678">
    <property type="entry name" value="Peptide/Ni-bd"/>
</dbReference>
<dbReference type="AlphaFoldDB" id="A0A087BPA1"/>
<evidence type="ECO:0000256" key="3">
    <source>
        <dbReference type="ARBA" id="ARBA00022448"/>
    </source>
</evidence>
<dbReference type="PANTHER" id="PTHR30290:SF10">
    <property type="entry name" value="PERIPLASMIC OLIGOPEPTIDE-BINDING PROTEIN-RELATED"/>
    <property type="match status" value="1"/>
</dbReference>
<evidence type="ECO:0000256" key="5">
    <source>
        <dbReference type="SAM" id="Phobius"/>
    </source>
</evidence>
<sequence length="508" mass="54771">MQHSKRNNTWSKWGIFLGVAVALGALVVAGWTFMQNRFQPGSSLDADVTIGIDDMPQSLDIRSDSSAAAERLLVDNVYETLVTVDQDNKIQPGLATSWKTSDDGLTVTLTLQSGVTFSNGHTLDASDAVWSLQQNVTNKVADVDELGDLTSVANPNATTVVITLAKPNPTLLRALSGKLGIVYDSESSSADYQRKAIGSGPFTVADFQPGHSLKLARSDTYHGTKAASNIVEFMQYSDADALSKALTDGSLDMAAPVSASTATGLNGKDGLTVKEGATTDKVLLAYNNGIDSLLSDEQARKAFRYQIDAAGIASAQPDAAGALGGPISPLEPGYEDLTGLYPHDENQAGQMFSYFGAQYLTTVNLVVPEEYRSLAETIKQQIERQPRPTVNLEVLSDEDYAKRIKDGKWELTVMSMDGTDDAGIFADPDSMFHYDHTEAQQAYADARAATNDADYEARMKAYARLISEDAASDWLYTRKCFTVASTKVSGYPTSMINRRMPLAGLTVK</sequence>
<comment type="subcellular location">
    <subcellularLocation>
        <location evidence="1">Cell envelope</location>
    </subcellularLocation>
</comment>
<dbReference type="Gene3D" id="3.10.105.10">
    <property type="entry name" value="Dipeptide-binding Protein, Domain 3"/>
    <property type="match status" value="1"/>
</dbReference>
<feature type="domain" description="Solute-binding protein family 5" evidence="6">
    <location>
        <begin position="89"/>
        <end position="418"/>
    </location>
</feature>
<name>A0A087BPA1_BIFLN</name>
<dbReference type="GO" id="GO:0030313">
    <property type="term" value="C:cell envelope"/>
    <property type="evidence" value="ECO:0007669"/>
    <property type="project" value="UniProtKB-SubCell"/>
</dbReference>
<dbReference type="EMBL" id="JGZA01000004">
    <property type="protein sequence ID" value="KFI72851.1"/>
    <property type="molecule type" value="Genomic_DNA"/>
</dbReference>
<dbReference type="PIRSF" id="PIRSF002741">
    <property type="entry name" value="MppA"/>
    <property type="match status" value="1"/>
</dbReference>
<reference evidence="7 8" key="1">
    <citation type="submission" date="2014-03" db="EMBL/GenBank/DDBJ databases">
        <title>Genomics of Bifidobacteria.</title>
        <authorList>
            <person name="Ventura M."/>
            <person name="Milani C."/>
            <person name="Lugli G.A."/>
        </authorList>
    </citation>
    <scope>NUCLEOTIDE SEQUENCE [LARGE SCALE GENOMIC DNA]</scope>
    <source>
        <strain evidence="7 8">LMG 21814</strain>
    </source>
</reference>
<dbReference type="Proteomes" id="UP000029024">
    <property type="component" value="Unassembled WGS sequence"/>
</dbReference>
<dbReference type="GO" id="GO:0015833">
    <property type="term" value="P:peptide transport"/>
    <property type="evidence" value="ECO:0007669"/>
    <property type="project" value="TreeGrafter"/>
</dbReference>
<dbReference type="SUPFAM" id="SSF53850">
    <property type="entry name" value="Periplasmic binding protein-like II"/>
    <property type="match status" value="1"/>
</dbReference>
<keyword evidence="5" id="KW-0472">Membrane</keyword>
<dbReference type="Gene3D" id="3.90.76.10">
    <property type="entry name" value="Dipeptide-binding Protein, Domain 1"/>
    <property type="match status" value="1"/>
</dbReference>
<dbReference type="CDD" id="cd08494">
    <property type="entry name" value="PBP2_NikA_DppA_OppA_like_6"/>
    <property type="match status" value="1"/>
</dbReference>
<evidence type="ECO:0000313" key="8">
    <source>
        <dbReference type="Proteomes" id="UP000029024"/>
    </source>
</evidence>
<protein>
    <submittedName>
        <fullName evidence="7">Ddpa3</fullName>
    </submittedName>
</protein>
<dbReference type="GO" id="GO:1904680">
    <property type="term" value="F:peptide transmembrane transporter activity"/>
    <property type="evidence" value="ECO:0007669"/>
    <property type="project" value="TreeGrafter"/>
</dbReference>
<evidence type="ECO:0000259" key="6">
    <source>
        <dbReference type="Pfam" id="PF00496"/>
    </source>
</evidence>
<dbReference type="InterPro" id="IPR039424">
    <property type="entry name" value="SBP_5"/>
</dbReference>
<evidence type="ECO:0000256" key="4">
    <source>
        <dbReference type="ARBA" id="ARBA00022729"/>
    </source>
</evidence>
<dbReference type="GO" id="GO:0042597">
    <property type="term" value="C:periplasmic space"/>
    <property type="evidence" value="ECO:0007669"/>
    <property type="project" value="UniProtKB-ARBA"/>
</dbReference>
<evidence type="ECO:0000313" key="7">
    <source>
        <dbReference type="EMBL" id="KFI72851.1"/>
    </source>
</evidence>
<keyword evidence="4" id="KW-0732">Signal</keyword>
<comment type="similarity">
    <text evidence="2">Belongs to the bacterial solute-binding protein 5 family.</text>
</comment>
<accession>A0A087BPA1</accession>
<evidence type="ECO:0000256" key="2">
    <source>
        <dbReference type="ARBA" id="ARBA00005695"/>
    </source>
</evidence>
<dbReference type="PANTHER" id="PTHR30290">
    <property type="entry name" value="PERIPLASMIC BINDING COMPONENT OF ABC TRANSPORTER"/>
    <property type="match status" value="1"/>
</dbReference>